<evidence type="ECO:0000313" key="1">
    <source>
        <dbReference type="EMBL" id="GJE96439.1"/>
    </source>
</evidence>
<sequence>MKMKTATFKSPSSFPNFEPHVTLGTVPSSTPLDDVRAAIPLGQPVTPVNFKSIEIGNGKAFMSINVAVHETGELKILRDNLRRTFGEQAVYPSATHLSLFYIDYSDAEERTKIEEQLDRDGRIAKIADDRTALNCAENPAEGGADDLLDGYDGEEIWAVLCDGPVSAWVVKDRITLPL</sequence>
<protein>
    <submittedName>
        <fullName evidence="1">Cyclic phosphodiesterase-like protein</fullName>
    </submittedName>
</protein>
<dbReference type="GO" id="GO:0004112">
    <property type="term" value="F:cyclic-nucleotide phosphodiesterase activity"/>
    <property type="evidence" value="ECO:0007669"/>
    <property type="project" value="InterPro"/>
</dbReference>
<organism evidence="1 2">
    <name type="scientific">Phanerochaete sordida</name>
    <dbReference type="NCBI Taxonomy" id="48140"/>
    <lineage>
        <taxon>Eukaryota</taxon>
        <taxon>Fungi</taxon>
        <taxon>Dikarya</taxon>
        <taxon>Basidiomycota</taxon>
        <taxon>Agaricomycotina</taxon>
        <taxon>Agaricomycetes</taxon>
        <taxon>Polyporales</taxon>
        <taxon>Phanerochaetaceae</taxon>
        <taxon>Phanerochaete</taxon>
    </lineage>
</organism>
<gene>
    <name evidence="1" type="ORF">PsYK624_126360</name>
</gene>
<dbReference type="Proteomes" id="UP000703269">
    <property type="component" value="Unassembled WGS sequence"/>
</dbReference>
<name>A0A9P3GN42_9APHY</name>
<dbReference type="InterPro" id="IPR012386">
    <property type="entry name" value="Cyclic-nucl_3Pdiesterase"/>
</dbReference>
<accession>A0A9P3GN42</accession>
<dbReference type="SUPFAM" id="SSF55144">
    <property type="entry name" value="LigT-like"/>
    <property type="match status" value="1"/>
</dbReference>
<dbReference type="Gene3D" id="3.90.1140.10">
    <property type="entry name" value="Cyclic phosphodiesterase"/>
    <property type="match status" value="1"/>
</dbReference>
<dbReference type="AlphaFoldDB" id="A0A9P3GN42"/>
<dbReference type="InterPro" id="IPR009097">
    <property type="entry name" value="Cyclic_Pdiesterase"/>
</dbReference>
<comment type="caution">
    <text evidence="1">The sequence shown here is derived from an EMBL/GenBank/DDBJ whole genome shotgun (WGS) entry which is preliminary data.</text>
</comment>
<dbReference type="Pfam" id="PF07823">
    <property type="entry name" value="CPDase"/>
    <property type="match status" value="1"/>
</dbReference>
<proteinExistence type="predicted"/>
<dbReference type="OrthoDB" id="514292at2759"/>
<evidence type="ECO:0000313" key="2">
    <source>
        <dbReference type="Proteomes" id="UP000703269"/>
    </source>
</evidence>
<reference evidence="1 2" key="1">
    <citation type="submission" date="2021-08" db="EMBL/GenBank/DDBJ databases">
        <title>Draft Genome Sequence of Phanerochaete sordida strain YK-624.</title>
        <authorList>
            <person name="Mori T."/>
            <person name="Dohra H."/>
            <person name="Suzuki T."/>
            <person name="Kawagishi H."/>
            <person name="Hirai H."/>
        </authorList>
    </citation>
    <scope>NUCLEOTIDE SEQUENCE [LARGE SCALE GENOMIC DNA]</scope>
    <source>
        <strain evidence="1 2">YK-624</strain>
    </source>
</reference>
<dbReference type="EMBL" id="BPQB01000059">
    <property type="protein sequence ID" value="GJE96439.1"/>
    <property type="molecule type" value="Genomic_DNA"/>
</dbReference>
<keyword evidence="2" id="KW-1185">Reference proteome</keyword>